<proteinExistence type="predicted"/>
<dbReference type="PANTHER" id="PTHR43581:SF4">
    <property type="entry name" value="ATP_GTP PHOSPHATASE"/>
    <property type="match status" value="1"/>
</dbReference>
<dbReference type="CDD" id="cd00267">
    <property type="entry name" value="ABC_ATPase"/>
    <property type="match status" value="1"/>
</dbReference>
<comment type="caution">
    <text evidence="2">The sequence shown here is derived from an EMBL/GenBank/DDBJ whole genome shotgun (WGS) entry which is preliminary data.</text>
</comment>
<gene>
    <name evidence="2" type="ORF">DW142_05170</name>
</gene>
<reference evidence="2 3" key="1">
    <citation type="submission" date="2018-08" db="EMBL/GenBank/DDBJ databases">
        <title>A genome reference for cultivated species of the human gut microbiota.</title>
        <authorList>
            <person name="Zou Y."/>
            <person name="Xue W."/>
            <person name="Luo G."/>
        </authorList>
    </citation>
    <scope>NUCLEOTIDE SEQUENCE [LARGE SCALE GENOMIC DNA]</scope>
    <source>
        <strain evidence="2 3">AM12-54</strain>
    </source>
</reference>
<dbReference type="Gene3D" id="3.40.50.300">
    <property type="entry name" value="P-loop containing nucleotide triphosphate hydrolases"/>
    <property type="match status" value="1"/>
</dbReference>
<name>A0A8B3BVL4_MEDGN</name>
<evidence type="ECO:0000313" key="2">
    <source>
        <dbReference type="EMBL" id="RHJ14488.1"/>
    </source>
</evidence>
<accession>A0A8B3BVL4</accession>
<evidence type="ECO:0000313" key="3">
    <source>
        <dbReference type="Proteomes" id="UP000283992"/>
    </source>
</evidence>
<sequence>MDYNQMQMTIETIKRMKNSGVFINYIEYIDFPFYKNLIPRTRINFEFPMTVLIGKNGSGKSSTLHALFGAPQGYTCSDFWFSTDVDPIAESGDRNRYFYGYVENKDSDIKEVMKLRMKRGSETKKEDLDYWETSRPLMKDGMLQSKRNSPVNKDVIYLDFRAEVSAFDKIFHFSKENLDERKNLLRQRSKYLKRLFNGEPMKFKGTQDNKVGNLEILSENTVKCIGKILNKEYTDIRVAEHKLYRNMGTSVYMKNKYEMGYSEANAGSGEIAVVQLVRRIERARDYSLVLLDEPEVSLHPGAQENLKEYLLEAIKTKKLQVVISTHSPTLIKGLPSSAIKLFKTNEYGKFYVQENINYEEAFFDIENRVSNKKMIFCEDYAAQKLVEKVLMYINKEQYFDVVYYHGGEKTLVNHYMTPIALNRYLSQKIYLMLDGDMKTDYVFNEDVLTKNQIEDDKYLERCVKDAYGMCLDTYPDSGNGNGRVDQKCEQYLSYLRYYKTNVFYLPGKMIPEEIILKSNYVDKMYKEILNQYRIINASNAKEVIREISEFDHGDGLHINDTISVLANKWSQEESILKTELIDMINEIFNK</sequence>
<protein>
    <recommendedName>
        <fullName evidence="1">ATPase AAA-type core domain-containing protein</fullName>
    </recommendedName>
</protein>
<feature type="domain" description="ATPase AAA-type core" evidence="1">
    <location>
        <begin position="167"/>
        <end position="331"/>
    </location>
</feature>
<dbReference type="PANTHER" id="PTHR43581">
    <property type="entry name" value="ATP/GTP PHOSPHATASE"/>
    <property type="match status" value="1"/>
</dbReference>
<dbReference type="GO" id="GO:0016887">
    <property type="term" value="F:ATP hydrolysis activity"/>
    <property type="evidence" value="ECO:0007669"/>
    <property type="project" value="InterPro"/>
</dbReference>
<dbReference type="SUPFAM" id="SSF52540">
    <property type="entry name" value="P-loop containing nucleoside triphosphate hydrolases"/>
    <property type="match status" value="1"/>
</dbReference>
<dbReference type="GO" id="GO:0005524">
    <property type="term" value="F:ATP binding"/>
    <property type="evidence" value="ECO:0007669"/>
    <property type="project" value="InterPro"/>
</dbReference>
<dbReference type="EMBL" id="QRLN01000005">
    <property type="protein sequence ID" value="RHJ14488.1"/>
    <property type="molecule type" value="Genomic_DNA"/>
</dbReference>
<dbReference type="AlphaFoldDB" id="A0A8B3BVL4"/>
<dbReference type="Pfam" id="PF13304">
    <property type="entry name" value="AAA_21"/>
    <property type="match status" value="1"/>
</dbReference>
<dbReference type="InterPro" id="IPR003959">
    <property type="entry name" value="ATPase_AAA_core"/>
</dbReference>
<dbReference type="Proteomes" id="UP000283992">
    <property type="component" value="Unassembled WGS sequence"/>
</dbReference>
<dbReference type="RefSeq" id="WP_118341397.1">
    <property type="nucleotide sequence ID" value="NZ_QRLN01000005.1"/>
</dbReference>
<dbReference type="InterPro" id="IPR051396">
    <property type="entry name" value="Bact_Antivir_Def_Nuclease"/>
</dbReference>
<organism evidence="2 3">
    <name type="scientific">Mediterraneibacter gnavus</name>
    <name type="common">Ruminococcus gnavus</name>
    <dbReference type="NCBI Taxonomy" id="33038"/>
    <lineage>
        <taxon>Bacteria</taxon>
        <taxon>Bacillati</taxon>
        <taxon>Bacillota</taxon>
        <taxon>Clostridia</taxon>
        <taxon>Lachnospirales</taxon>
        <taxon>Lachnospiraceae</taxon>
        <taxon>Mediterraneibacter</taxon>
    </lineage>
</organism>
<evidence type="ECO:0000259" key="1">
    <source>
        <dbReference type="Pfam" id="PF13304"/>
    </source>
</evidence>
<dbReference type="InterPro" id="IPR027417">
    <property type="entry name" value="P-loop_NTPase"/>
</dbReference>